<comment type="caution">
    <text evidence="6">The sequence shown here is derived from an EMBL/GenBank/DDBJ whole genome shotgun (WGS) entry which is preliminary data.</text>
</comment>
<reference evidence="6 7" key="1">
    <citation type="submission" date="2024-01" db="EMBL/GenBank/DDBJ databases">
        <title>novel species in genus Adlercreutzia.</title>
        <authorList>
            <person name="Liu X."/>
        </authorList>
    </citation>
    <scope>NUCLEOTIDE SEQUENCE [LARGE SCALE GENOMIC DNA]</scope>
    <source>
        <strain evidence="6 7">R7</strain>
    </source>
</reference>
<keyword evidence="4" id="KW-1133">Transmembrane helix</keyword>
<proteinExistence type="predicted"/>
<evidence type="ECO:0000313" key="7">
    <source>
        <dbReference type="Proteomes" id="UP001349994"/>
    </source>
</evidence>
<feature type="domain" description="HTH luxR-type" evidence="5">
    <location>
        <begin position="424"/>
        <end position="489"/>
    </location>
</feature>
<keyword evidence="2" id="KW-0238">DNA-binding</keyword>
<feature type="transmembrane region" description="Helical" evidence="4">
    <location>
        <begin position="369"/>
        <end position="388"/>
    </location>
</feature>
<feature type="transmembrane region" description="Helical" evidence="4">
    <location>
        <begin position="33"/>
        <end position="52"/>
    </location>
</feature>
<dbReference type="InterPro" id="IPR016032">
    <property type="entry name" value="Sig_transdc_resp-reg_C-effctor"/>
</dbReference>
<evidence type="ECO:0000256" key="4">
    <source>
        <dbReference type="SAM" id="Phobius"/>
    </source>
</evidence>
<accession>A0ABU6II55</accession>
<name>A0ABU6II55_9ACTN</name>
<feature type="transmembrane region" description="Helical" evidence="4">
    <location>
        <begin position="181"/>
        <end position="200"/>
    </location>
</feature>
<dbReference type="EMBL" id="JAYMFF010000011">
    <property type="protein sequence ID" value="MEC4176115.1"/>
    <property type="molecule type" value="Genomic_DNA"/>
</dbReference>
<keyword evidence="3" id="KW-0804">Transcription</keyword>
<dbReference type="Gene3D" id="1.10.10.10">
    <property type="entry name" value="Winged helix-like DNA-binding domain superfamily/Winged helix DNA-binding domain"/>
    <property type="match status" value="1"/>
</dbReference>
<dbReference type="InterPro" id="IPR036388">
    <property type="entry name" value="WH-like_DNA-bd_sf"/>
</dbReference>
<dbReference type="CDD" id="cd06170">
    <property type="entry name" value="LuxR_C_like"/>
    <property type="match status" value="1"/>
</dbReference>
<evidence type="ECO:0000256" key="1">
    <source>
        <dbReference type="ARBA" id="ARBA00023015"/>
    </source>
</evidence>
<dbReference type="InterPro" id="IPR000792">
    <property type="entry name" value="Tscrpt_reg_LuxR_C"/>
</dbReference>
<evidence type="ECO:0000256" key="3">
    <source>
        <dbReference type="ARBA" id="ARBA00023163"/>
    </source>
</evidence>
<feature type="transmembrane region" description="Helical" evidence="4">
    <location>
        <begin position="338"/>
        <end position="357"/>
    </location>
</feature>
<dbReference type="PANTHER" id="PTHR44688:SF16">
    <property type="entry name" value="DNA-BINDING TRANSCRIPTIONAL ACTIVATOR DEVR_DOSR"/>
    <property type="match status" value="1"/>
</dbReference>
<feature type="transmembrane region" description="Helical" evidence="4">
    <location>
        <begin position="122"/>
        <end position="143"/>
    </location>
</feature>
<sequence length="489" mass="51902">MADKQRPAPGCGQEASYDFEQEASAARIFPVRFLGMGLFIAWLSCTHISLIFPGPGCDLDARTAFDMGMRVGDIGTFIVLALGARRIGVLSNHARACFALATLTAVLTALIGLGALPGEWPYAAVFSLAVPAAVGGALLFCLWGQVYCSMGMTQAIVDGALSCITALLVSCLIAMLRPPFAVMATALCPLASMVAAALSLRVLPSESPADAAQRYPMPLKLLAIMAIGSFIMGTSSLFMANADYMGSIHRILATGAFGVVVLGLAWLRRDKLDARTLALAALGLAVASLVLVPFGAGFLGNAISFTAKFAFVFFTFFVLLVLVGIVRRYEVPSLRLFAVTRACTELPLLAGLLLMRFVQATALHDSQLVRVVVALAGLVLVLVCVLIWKSETAVNADWGAQGVGIGTDEHEPGPHELFLARCDALAERYGLTARESELLTLALQGKTRSQIEQELYLSANTVKTHLRHAYGKLGVHSKAEAAELLETAL</sequence>
<keyword evidence="4" id="KW-0472">Membrane</keyword>
<organism evidence="6 7">
    <name type="scientific">Adlercreutzia wanghongyangiae</name>
    <dbReference type="NCBI Taxonomy" id="3111451"/>
    <lineage>
        <taxon>Bacteria</taxon>
        <taxon>Bacillati</taxon>
        <taxon>Actinomycetota</taxon>
        <taxon>Coriobacteriia</taxon>
        <taxon>Eggerthellales</taxon>
        <taxon>Eggerthellaceae</taxon>
        <taxon>Adlercreutzia</taxon>
    </lineage>
</organism>
<feature type="transmembrane region" description="Helical" evidence="4">
    <location>
        <begin position="64"/>
        <end position="84"/>
    </location>
</feature>
<dbReference type="RefSeq" id="WP_338210245.1">
    <property type="nucleotide sequence ID" value="NZ_JAYMFF010000011.1"/>
</dbReference>
<keyword evidence="1" id="KW-0805">Transcription regulation</keyword>
<feature type="transmembrane region" description="Helical" evidence="4">
    <location>
        <begin position="305"/>
        <end position="326"/>
    </location>
</feature>
<feature type="transmembrane region" description="Helical" evidence="4">
    <location>
        <begin position="279"/>
        <end position="299"/>
    </location>
</feature>
<keyword evidence="7" id="KW-1185">Reference proteome</keyword>
<feature type="transmembrane region" description="Helical" evidence="4">
    <location>
        <begin position="155"/>
        <end position="175"/>
    </location>
</feature>
<dbReference type="PROSITE" id="PS50043">
    <property type="entry name" value="HTH_LUXR_2"/>
    <property type="match status" value="1"/>
</dbReference>
<dbReference type="PRINTS" id="PR00038">
    <property type="entry name" value="HTHLUXR"/>
</dbReference>
<evidence type="ECO:0000313" key="6">
    <source>
        <dbReference type="EMBL" id="MEC4176115.1"/>
    </source>
</evidence>
<dbReference type="PANTHER" id="PTHR44688">
    <property type="entry name" value="DNA-BINDING TRANSCRIPTIONAL ACTIVATOR DEVR_DOSR"/>
    <property type="match status" value="1"/>
</dbReference>
<dbReference type="SUPFAM" id="SSF46894">
    <property type="entry name" value="C-terminal effector domain of the bipartite response regulators"/>
    <property type="match status" value="1"/>
</dbReference>
<protein>
    <submittedName>
        <fullName evidence="6">Helix-turn-helix transcriptional regulator</fullName>
    </submittedName>
</protein>
<feature type="transmembrane region" description="Helical" evidence="4">
    <location>
        <begin position="221"/>
        <end position="242"/>
    </location>
</feature>
<dbReference type="Pfam" id="PF00196">
    <property type="entry name" value="GerE"/>
    <property type="match status" value="1"/>
</dbReference>
<dbReference type="Proteomes" id="UP001349994">
    <property type="component" value="Unassembled WGS sequence"/>
</dbReference>
<feature type="transmembrane region" description="Helical" evidence="4">
    <location>
        <begin position="248"/>
        <end position="267"/>
    </location>
</feature>
<dbReference type="SMART" id="SM00421">
    <property type="entry name" value="HTH_LUXR"/>
    <property type="match status" value="1"/>
</dbReference>
<evidence type="ECO:0000259" key="5">
    <source>
        <dbReference type="PROSITE" id="PS50043"/>
    </source>
</evidence>
<gene>
    <name evidence="6" type="ORF">VIN30_06615</name>
</gene>
<evidence type="ECO:0000256" key="2">
    <source>
        <dbReference type="ARBA" id="ARBA00023125"/>
    </source>
</evidence>
<keyword evidence="4" id="KW-0812">Transmembrane</keyword>
<feature type="transmembrane region" description="Helical" evidence="4">
    <location>
        <begin position="96"/>
        <end position="116"/>
    </location>
</feature>